<dbReference type="InterPro" id="IPR036736">
    <property type="entry name" value="ACP-like_sf"/>
</dbReference>
<dbReference type="InterPro" id="IPR045851">
    <property type="entry name" value="AMP-bd_C_sf"/>
</dbReference>
<dbReference type="Pfam" id="PF00501">
    <property type="entry name" value="AMP-binding"/>
    <property type="match status" value="2"/>
</dbReference>
<dbReference type="InterPro" id="IPR013968">
    <property type="entry name" value="PKS_KR"/>
</dbReference>
<evidence type="ECO:0000313" key="9">
    <source>
        <dbReference type="Proteomes" id="UP000199025"/>
    </source>
</evidence>
<dbReference type="InterPro" id="IPR006162">
    <property type="entry name" value="Ppantetheine_attach_site"/>
</dbReference>
<dbReference type="GO" id="GO:0043041">
    <property type="term" value="P:amino acid activation for nonribosomal peptide biosynthetic process"/>
    <property type="evidence" value="ECO:0007669"/>
    <property type="project" value="TreeGrafter"/>
</dbReference>
<dbReference type="GO" id="GO:0004315">
    <property type="term" value="F:3-oxoacyl-[acyl-carrier-protein] synthase activity"/>
    <property type="evidence" value="ECO:0007669"/>
    <property type="project" value="InterPro"/>
</dbReference>
<protein>
    <submittedName>
        <fullName evidence="8">Amino acid adenylation domain-containing protein</fullName>
    </submittedName>
</protein>
<dbReference type="GO" id="GO:0005737">
    <property type="term" value="C:cytoplasm"/>
    <property type="evidence" value="ECO:0007669"/>
    <property type="project" value="TreeGrafter"/>
</dbReference>
<keyword evidence="3" id="KW-0597">Phosphoprotein</keyword>
<dbReference type="InterPro" id="IPR042099">
    <property type="entry name" value="ANL_N_sf"/>
</dbReference>
<dbReference type="Pfam" id="PF08659">
    <property type="entry name" value="KR"/>
    <property type="match status" value="1"/>
</dbReference>
<dbReference type="STRING" id="115433.SAMN05421835_101293"/>
<dbReference type="SUPFAM" id="SSF52777">
    <property type="entry name" value="CoA-dependent acyltransferases"/>
    <property type="match status" value="2"/>
</dbReference>
<dbReference type="Gene3D" id="3.40.47.10">
    <property type="match status" value="1"/>
</dbReference>
<dbReference type="InterPro" id="IPR023213">
    <property type="entry name" value="CAT-like_dom_sf"/>
</dbReference>
<dbReference type="InterPro" id="IPR025110">
    <property type="entry name" value="AMP-bd_C"/>
</dbReference>
<organism evidence="8 9">
    <name type="scientific">Amycolatopsis sacchari</name>
    <dbReference type="NCBI Taxonomy" id="115433"/>
    <lineage>
        <taxon>Bacteria</taxon>
        <taxon>Bacillati</taxon>
        <taxon>Actinomycetota</taxon>
        <taxon>Actinomycetes</taxon>
        <taxon>Pseudonocardiales</taxon>
        <taxon>Pseudonocardiaceae</taxon>
        <taxon>Amycolatopsis</taxon>
    </lineage>
</organism>
<dbReference type="Gene3D" id="3.30.559.30">
    <property type="entry name" value="Nonribosomal peptide synthetase, condensation domain"/>
    <property type="match status" value="1"/>
</dbReference>
<evidence type="ECO:0000256" key="4">
    <source>
        <dbReference type="ARBA" id="ARBA00022679"/>
    </source>
</evidence>
<dbReference type="InterPro" id="IPR018201">
    <property type="entry name" value="Ketoacyl_synth_AS"/>
</dbReference>
<dbReference type="Gene3D" id="3.40.50.720">
    <property type="entry name" value="NAD(P)-binding Rossmann-like Domain"/>
    <property type="match status" value="1"/>
</dbReference>
<dbReference type="CDD" id="cd12117">
    <property type="entry name" value="A_NRPS_Srf_like"/>
    <property type="match status" value="1"/>
</dbReference>
<dbReference type="InterPro" id="IPR020806">
    <property type="entry name" value="PKS_PP-bd"/>
</dbReference>
<dbReference type="GO" id="GO:0044550">
    <property type="term" value="P:secondary metabolite biosynthetic process"/>
    <property type="evidence" value="ECO:0007669"/>
    <property type="project" value="TreeGrafter"/>
</dbReference>
<dbReference type="PROSITE" id="PS00455">
    <property type="entry name" value="AMP_BINDING"/>
    <property type="match status" value="1"/>
</dbReference>
<keyword evidence="2" id="KW-0596">Phosphopantetheine</keyword>
<dbReference type="SUPFAM" id="SSF56801">
    <property type="entry name" value="Acetyl-CoA synthetase-like"/>
    <property type="match status" value="2"/>
</dbReference>
<comment type="cofactor">
    <cofactor evidence="1">
        <name>pantetheine 4'-phosphate</name>
        <dbReference type="ChEBI" id="CHEBI:47942"/>
    </cofactor>
</comment>
<dbReference type="Gene3D" id="1.10.1200.10">
    <property type="entry name" value="ACP-like"/>
    <property type="match status" value="3"/>
</dbReference>
<dbReference type="Pfam" id="PF00975">
    <property type="entry name" value="Thioesterase"/>
    <property type="match status" value="1"/>
</dbReference>
<feature type="domain" description="Ketosynthase family 3 (KS3)" evidence="7">
    <location>
        <begin position="1570"/>
        <end position="1978"/>
    </location>
</feature>
<sequence length="2891" mass="310755">MAIAQAVHERAQRTPSAIAVVDGNRELDYQTLDNAAASVANGLLHAGVRPGQAVAVALPRSWQLICTMLGILRLGARVVPLDVDSPPDRRQHILADSGSVVLVSDTEPALSADELLAAPPVMEPPAPPAAVSFLFYTSGTTGQPKGVEVREAGILRLARPGYIEIEDGARYACLANPAFDALSFEVWVPLLTGGTCVVLDAATVRDPGAFAAALVRQRVDTVFVTTALFNAVAAVVPECFATTRQVLVGGEQLSARMMQHWYRHNSTSTTKLYNIYGPTETTTFAVCQAIPRDFAGDVVPIGHPLPGTEAVLVAPGEDRLAEPGETAELYLAGDGLAAGYRNLPDETAAKFVRLPWRGGDRLYRTGDLVRAEPDGAIVYIGRTDRQVKVRGFRVEPGEIEHRLLAHPAIRQAHVVTRRAAEDGPLELLAYLVLGEALSFESFEEHVSATLPGYLRPHHVYVVDTFPRTPNGKTDEAALLRHGGEPWRPAAAGQEATDWQREVLDLAEEVLGVPPRLADRWVAAGGDSLKALALRFAIQRRWGCDVPLSTVLDEDFAGLAAAIDAARSRGPEHPVVPAPSAALSAPATSEQQRLWLLQQGGSRAYDVAFTFRLDGEVHVPALRQAVRTLVERHVALRTGFTATSEGLRQVVGEPYDPWEESASSEAFFAKPFDLAEPRMFAACFLPDDNGGFLLLRLHHIAVDGWSVNVLLRELSAAYTGETLPDPPHTPLDFAPWQQQWFATSGYTRQRDELRAFHDVREREPVPPSRAFPPARLLHRALPHQRVDELCAELGLTRFQLLLAVFAWSLYAVTGRTDLGVGAPVTNRPVREFGDSVGMFANTVLLPLSVDPEQDLRTQLEQLAAVSRTVLGRQDVALADLLDVAAPPEFLFVLENTDFDALTLPGCDVSPVWTVPGEAKYAVTMSVVDRGDGFDCLWEYADDRFSEAQIAAMADLFPRALDALAGTATPRQLAAPYRQDVRGPEMPLAYTTIAEVFARQVAATPDAPAVHDGEPISYARLDAYASALAAELAALPHDDQAHVALFCTPSVEHVVALLALAKLNLTAVPLDPAYPPALLREVLDQVGPLCVLLREEDEAAFDALDPGVRRHRISLSTAGTPPLPPHEGHRPLYTLFTSGSTGVPKGVRVWDRTLANLLQWQATEGGLGAPAVTQQFSMLSFDVSFQEIFGTLCGGGCLHLVRPGWRQDLPALLAQLESAGVERLFLPSVALQLLAEHGVRLGRYPSRLREVITAGEQLVCTDALRRWFAGLPGARLFNHYGPTETHVVSGLCLDGDPARWPDRPAIGRPIANTVFRVVDADGENLPPGQVGELLIGGPFVRRCYLGDDALNERRFTADSYYRSGDLAHLDEDGLFHFAGRADDQLKISGYRVEPGQLETALLRHPGVVNAVVARDGDQLVACLQVRDEAPSVDELRAHLAPLLPAHLRVDRFRVLPELPRTPSGKVDRAAAPHAPGQDLRRAAPATARSPLEARLAAVFQEVTGSAAEPDETFFAAGASSLALMRFQLRATAELGLDFTVADLFEHVTIRALARFLEGAALQAERAQRAPQDEPVAVIGMAVRLPGAPDLAAFWDLVRTGGSGIEHFDAPDGLVGARSRLADPLGFDPAHFGISPRDAALMDPQQRQLLLTCVQALAHAGIADPSTARVGLVAGCGENTYFQTMLREADPGQLPDPFQLALHHDKDFLATKAAYHLGLTGPAFTAQSACSSSLVAVHLAAGLLRQDDADVVLAGGVLVDPTLWEGYRYRPQHIFSEDGYCRSFGDDATGTVGASGAGIVVLKPLSRAREEGDTVYSVLTGSAINNDGAAKLGYGAPSVAGQREVIRTALRRSGRSGGEVAYVEAHGTGTRLGDPVEVSALRQALGETEPGRTALSTVKSQLGHLGAAAGVVGLVRATLAVHHGVLPPTPGFRAPNPRFGADFEPFFVPAEARPWPADRERVAAVSSFGIGGTNAHVVLEAGPATENPRSAPGCLVLSASSETALRTDAARIADHLEAHPDSYPQVLRHLQAGRTIHRWRLASACPDPTSATAWLRSAEPVFVTPQDTIAAENHSPAELADAWLAGHTITWPDGPAPAPWNFPPPAFDLADYHFRPTEGPLRRPESDWLHQPTWTRLRRASTPARSPRTAVLMSANPSPDAFDQHFSRVVRVTPGSGFAQRGPDAFEVDPADPVSLGHLLDALDDAEGLDWLHALPLDGDARWACLDTPAALLRAAAGKPVAGRLRTWWLSWGALPADGEVRNPWPGLLAGIAAVGPQETRIPGHWLDLPDRELGRWAPAIAGLVTGTPPPERAALRQGYWWTETTTQLSTSDTIPVSLDPAAVHLVLGGTGGIGSAIASWLLTHTPGRVLLLARHPRLPVELEQWADRIGLLTADLATGADLATLIGPRLDTVVHAAGTAAGGLLSHRDPATAHQGTAAKLQGVLVVEELIERYQPALAVYCSSMAARFGGLGQLDYAAANGVLDSFAQHRPEEPTERLSIAWDVWRETGMAVDALAGDRRHQAHLAVGLTVEEGQRMFARALSARVPHVLVSTVDLDAARAFYSPATDAPAVEPAEATGDVLARELRSALGVDELDPEVPLTDLGADSLTMLDLVETVKRHFGVDLDLSWLGPEVTLTGLLARISEAAAGAAGTEDVRVEVWQHGTGRDVLCLVHPVGGDIQAYRPLVAALDPRLTVCLIADPALRAPVPPEWPLAERARRYHAALQSRFPDDEWRWQLGGWSFGSWVALGMAAEAEAAGRPVAALHLFDPPAPDAGHALGQYDETELARVFALELGSAEAPAQAYAERLARCCRANLASMATHRLPRLAATPSRLWFATRPTDGLPAVPQRPEPWQDLLTGGCEWHHLDTTHYELLEPPHVRTLAATLGEP</sequence>
<dbReference type="GO" id="GO:0031177">
    <property type="term" value="F:phosphopantetheine binding"/>
    <property type="evidence" value="ECO:0007669"/>
    <property type="project" value="InterPro"/>
</dbReference>
<dbReference type="Proteomes" id="UP000199025">
    <property type="component" value="Unassembled WGS sequence"/>
</dbReference>
<accession>A0A1I3JVI8</accession>
<dbReference type="InterPro" id="IPR020841">
    <property type="entry name" value="PKS_Beta-ketoAc_synthase_dom"/>
</dbReference>
<reference evidence="8 9" key="1">
    <citation type="submission" date="2016-10" db="EMBL/GenBank/DDBJ databases">
        <authorList>
            <person name="de Groot N.N."/>
        </authorList>
    </citation>
    <scope>NUCLEOTIDE SEQUENCE [LARGE SCALE GENOMIC DNA]</scope>
    <source>
        <strain evidence="8 9">DSM 44468</strain>
    </source>
</reference>
<keyword evidence="4" id="KW-0808">Transferase</keyword>
<dbReference type="Pfam" id="PF00668">
    <property type="entry name" value="Condensation"/>
    <property type="match status" value="1"/>
</dbReference>
<dbReference type="EMBL" id="FORP01000001">
    <property type="protein sequence ID" value="SFI64194.1"/>
    <property type="molecule type" value="Genomic_DNA"/>
</dbReference>
<dbReference type="PROSITE" id="PS00606">
    <property type="entry name" value="KS3_1"/>
    <property type="match status" value="1"/>
</dbReference>
<gene>
    <name evidence="8" type="ORF">SAMN05421835_101293</name>
</gene>
<dbReference type="Pfam" id="PF00109">
    <property type="entry name" value="ketoacyl-synt"/>
    <property type="match status" value="1"/>
</dbReference>
<dbReference type="GO" id="GO:0006633">
    <property type="term" value="P:fatty acid biosynthetic process"/>
    <property type="evidence" value="ECO:0007669"/>
    <property type="project" value="InterPro"/>
</dbReference>
<dbReference type="InterPro" id="IPR010071">
    <property type="entry name" value="AA_adenyl_dom"/>
</dbReference>
<dbReference type="InterPro" id="IPR009081">
    <property type="entry name" value="PP-bd_ACP"/>
</dbReference>
<dbReference type="SUPFAM" id="SSF47336">
    <property type="entry name" value="ACP-like"/>
    <property type="match status" value="3"/>
</dbReference>
<dbReference type="PANTHER" id="PTHR45527">
    <property type="entry name" value="NONRIBOSOMAL PEPTIDE SYNTHETASE"/>
    <property type="match status" value="1"/>
</dbReference>
<dbReference type="RefSeq" id="WP_091503736.1">
    <property type="nucleotide sequence ID" value="NZ_FORP01000001.1"/>
</dbReference>
<evidence type="ECO:0000256" key="2">
    <source>
        <dbReference type="ARBA" id="ARBA00022450"/>
    </source>
</evidence>
<dbReference type="InterPro" id="IPR020845">
    <property type="entry name" value="AMP-binding_CS"/>
</dbReference>
<dbReference type="Pfam" id="PF13193">
    <property type="entry name" value="AMP-binding_C"/>
    <property type="match status" value="2"/>
</dbReference>
<dbReference type="Gene3D" id="3.30.70.3290">
    <property type="match status" value="1"/>
</dbReference>
<feature type="domain" description="Carrier" evidence="6">
    <location>
        <begin position="493"/>
        <end position="569"/>
    </location>
</feature>
<evidence type="ECO:0000259" key="6">
    <source>
        <dbReference type="PROSITE" id="PS50075"/>
    </source>
</evidence>
<dbReference type="Gene3D" id="3.30.559.10">
    <property type="entry name" value="Chloramphenicol acetyltransferase-like domain"/>
    <property type="match status" value="1"/>
</dbReference>
<dbReference type="InterPro" id="IPR014030">
    <property type="entry name" value="Ketoacyl_synth_N"/>
</dbReference>
<feature type="domain" description="Carrier" evidence="6">
    <location>
        <begin position="1484"/>
        <end position="1558"/>
    </location>
</feature>
<dbReference type="NCBIfam" id="TIGR01733">
    <property type="entry name" value="AA-adenyl-dom"/>
    <property type="match status" value="1"/>
</dbReference>
<dbReference type="SMART" id="SM00823">
    <property type="entry name" value="PKS_PP"/>
    <property type="match status" value="3"/>
</dbReference>
<keyword evidence="9" id="KW-1185">Reference proteome</keyword>
<dbReference type="SMART" id="SM00825">
    <property type="entry name" value="PKS_KS"/>
    <property type="match status" value="1"/>
</dbReference>
<dbReference type="InterPro" id="IPR036291">
    <property type="entry name" value="NAD(P)-bd_dom_sf"/>
</dbReference>
<evidence type="ECO:0000256" key="1">
    <source>
        <dbReference type="ARBA" id="ARBA00001957"/>
    </source>
</evidence>
<dbReference type="InterPro" id="IPR057326">
    <property type="entry name" value="KR_dom"/>
</dbReference>
<dbReference type="Pfam" id="PF00550">
    <property type="entry name" value="PP-binding"/>
    <property type="match status" value="3"/>
</dbReference>
<dbReference type="InterPro" id="IPR029058">
    <property type="entry name" value="AB_hydrolase_fold"/>
</dbReference>
<dbReference type="Gene3D" id="3.40.50.1820">
    <property type="entry name" value="alpha/beta hydrolase"/>
    <property type="match status" value="1"/>
</dbReference>
<proteinExistence type="predicted"/>
<dbReference type="PROSITE" id="PS00012">
    <property type="entry name" value="PHOSPHOPANTETHEINE"/>
    <property type="match status" value="1"/>
</dbReference>
<dbReference type="InterPro" id="IPR014031">
    <property type="entry name" value="Ketoacyl_synth_C"/>
</dbReference>
<evidence type="ECO:0000256" key="5">
    <source>
        <dbReference type="SAM" id="MobiDB-lite"/>
    </source>
</evidence>
<dbReference type="Gene3D" id="3.30.300.30">
    <property type="match status" value="2"/>
</dbReference>
<dbReference type="PANTHER" id="PTHR45527:SF1">
    <property type="entry name" value="FATTY ACID SYNTHASE"/>
    <property type="match status" value="1"/>
</dbReference>
<dbReference type="SMART" id="SM00822">
    <property type="entry name" value="PKS_KR"/>
    <property type="match status" value="1"/>
</dbReference>
<name>A0A1I3JVI8_9PSEU</name>
<dbReference type="SUPFAM" id="SSF51735">
    <property type="entry name" value="NAD(P)-binding Rossmann-fold domains"/>
    <property type="match status" value="2"/>
</dbReference>
<dbReference type="InterPro" id="IPR000873">
    <property type="entry name" value="AMP-dep_synth/lig_dom"/>
</dbReference>
<dbReference type="Pfam" id="PF02801">
    <property type="entry name" value="Ketoacyl-synt_C"/>
    <property type="match status" value="1"/>
</dbReference>
<dbReference type="InterPro" id="IPR001242">
    <property type="entry name" value="Condensation_dom"/>
</dbReference>
<dbReference type="PROSITE" id="PS52004">
    <property type="entry name" value="KS3_2"/>
    <property type="match status" value="1"/>
</dbReference>
<dbReference type="InterPro" id="IPR032821">
    <property type="entry name" value="PKS_assoc"/>
</dbReference>
<evidence type="ECO:0000313" key="8">
    <source>
        <dbReference type="EMBL" id="SFI64194.1"/>
    </source>
</evidence>
<dbReference type="InterPro" id="IPR001031">
    <property type="entry name" value="Thioesterase"/>
</dbReference>
<evidence type="ECO:0000259" key="7">
    <source>
        <dbReference type="PROSITE" id="PS52004"/>
    </source>
</evidence>
<dbReference type="Pfam" id="PF16197">
    <property type="entry name" value="KAsynt_C_assoc"/>
    <property type="match status" value="1"/>
</dbReference>
<dbReference type="OrthoDB" id="9030879at2"/>
<dbReference type="SUPFAM" id="SSF53901">
    <property type="entry name" value="Thiolase-like"/>
    <property type="match status" value="1"/>
</dbReference>
<feature type="domain" description="Carrier" evidence="6">
    <location>
        <begin position="2572"/>
        <end position="2647"/>
    </location>
</feature>
<dbReference type="Gene3D" id="3.40.50.12780">
    <property type="entry name" value="N-terminal domain of ligase-like"/>
    <property type="match status" value="2"/>
</dbReference>
<feature type="region of interest" description="Disordered" evidence="5">
    <location>
        <begin position="1461"/>
        <end position="1483"/>
    </location>
</feature>
<dbReference type="CDD" id="cd00833">
    <property type="entry name" value="PKS"/>
    <property type="match status" value="1"/>
</dbReference>
<dbReference type="InterPro" id="IPR016039">
    <property type="entry name" value="Thiolase-like"/>
</dbReference>
<dbReference type="SUPFAM" id="SSF53474">
    <property type="entry name" value="alpha/beta-Hydrolases"/>
    <property type="match status" value="1"/>
</dbReference>
<dbReference type="PROSITE" id="PS50075">
    <property type="entry name" value="CARRIER"/>
    <property type="match status" value="3"/>
</dbReference>
<evidence type="ECO:0000256" key="3">
    <source>
        <dbReference type="ARBA" id="ARBA00022553"/>
    </source>
</evidence>